<sequence length="696" mass="76218">MLPYSNTIDPLTAIESNDTLQSQSPTRVQFHPNVNDNSSSPPTSLKMKRLDSRLSNFSYNSSSNLVTHDSVEEVGEGFWVGLWRWPSRARRKTPPSKPFDLEKRRDGDALPEDQSGILGSGEARKAWHTGWRVIVLGSWFNILLVLIPASWVLDITLDDSSAIVFIFCILSMIPLVKLHDLATSDLARRIGGSKAGLLNASMSNIVELVFAISALRKCELRVVQSSLVGSMLSKQLLVLGMCFFAGGIRFTEQDFGATATHIHSSLLIISVSALLLPAAYHFTWVDIHSNTVATQKVDLLKMSHGVSIILLVIYASYLVFQLYSHKHLYKDSKTCSARHKPSTLSFARGDFCFPQNMRTLSKLSLTQPGPHNKHKSTSTDTSWLASNETPRSSADAEVRVSDDCRKVHSRKPYSASPVGSSIDVTTRLEERNSSGSSANTMVDEKDTGTVASRGAVPAPELDPTVKLVQAFYTSGFDNVGEDGCDGGSGSGIERTEWRQFEPAGPRLGDGDSMFRQEESPEPEQPERHAVKEPRLSWVMTLVLLTSITVMVAVNADELVDSMDSIESISKTWIALILLPTVSCIAECVTAVNVSVKDQLSLSISVAVGSTVQTALFVIPFMVILGWILDKPLALLFDPFESVVLYISVHTMSSVVQDGKSNWLEGVILVCLYGIIAVAFWFYPGSNFSYTLAACPA</sequence>
<evidence type="ECO:0000256" key="3">
    <source>
        <dbReference type="ARBA" id="ARBA00022448"/>
    </source>
</evidence>
<feature type="transmembrane region" description="Helical" evidence="9">
    <location>
        <begin position="535"/>
        <end position="553"/>
    </location>
</feature>
<feature type="region of interest" description="Disordered" evidence="8">
    <location>
        <begin position="19"/>
        <end position="44"/>
    </location>
</feature>
<dbReference type="EMBL" id="KL197735">
    <property type="protein sequence ID" value="KDQ53203.1"/>
    <property type="molecule type" value="Genomic_DNA"/>
</dbReference>
<feature type="domain" description="Sodium/calcium exchanger membrane region" evidence="10">
    <location>
        <begin position="161"/>
        <end position="322"/>
    </location>
</feature>
<feature type="compositionally biased region" description="Basic and acidic residues" evidence="8">
    <location>
        <begin position="508"/>
        <end position="529"/>
    </location>
</feature>
<dbReference type="InParanoid" id="A0A067PE63"/>
<keyword evidence="6" id="KW-0406">Ion transport</keyword>
<feature type="transmembrane region" description="Helical" evidence="9">
    <location>
        <begin position="605"/>
        <end position="628"/>
    </location>
</feature>
<dbReference type="Pfam" id="PF01699">
    <property type="entry name" value="Na_Ca_ex"/>
    <property type="match status" value="2"/>
</dbReference>
<evidence type="ECO:0000256" key="9">
    <source>
        <dbReference type="SAM" id="Phobius"/>
    </source>
</evidence>
<comment type="subcellular location">
    <subcellularLocation>
        <location evidence="1">Endomembrane system</location>
        <topology evidence="1">Multi-pass membrane protein</topology>
    </subcellularLocation>
</comment>
<feature type="compositionally biased region" description="Polar residues" evidence="8">
    <location>
        <begin position="19"/>
        <end position="43"/>
    </location>
</feature>
<feature type="transmembrane region" description="Helical" evidence="9">
    <location>
        <begin position="159"/>
        <end position="176"/>
    </location>
</feature>
<dbReference type="Proteomes" id="UP000027265">
    <property type="component" value="Unassembled WGS sequence"/>
</dbReference>
<keyword evidence="12" id="KW-1185">Reference proteome</keyword>
<dbReference type="InterPro" id="IPR004837">
    <property type="entry name" value="NaCa_Exmemb"/>
</dbReference>
<dbReference type="PANTHER" id="PTHR31503:SF20">
    <property type="entry name" value="CA(2+)_H(+) EXCHANGER, PUTATIVE (EUROFUNG)-RELATED"/>
    <property type="match status" value="1"/>
</dbReference>
<dbReference type="STRING" id="933084.A0A067PE63"/>
<feature type="transmembrane region" description="Helical" evidence="9">
    <location>
        <begin position="662"/>
        <end position="682"/>
    </location>
</feature>
<reference evidence="12" key="1">
    <citation type="journal article" date="2014" name="Proc. Natl. Acad. Sci. U.S.A.">
        <title>Extensive sampling of basidiomycete genomes demonstrates inadequacy of the white-rot/brown-rot paradigm for wood decay fungi.</title>
        <authorList>
            <person name="Riley R."/>
            <person name="Salamov A.A."/>
            <person name="Brown D.W."/>
            <person name="Nagy L.G."/>
            <person name="Floudas D."/>
            <person name="Held B.W."/>
            <person name="Levasseur A."/>
            <person name="Lombard V."/>
            <person name="Morin E."/>
            <person name="Otillar R."/>
            <person name="Lindquist E.A."/>
            <person name="Sun H."/>
            <person name="LaButti K.M."/>
            <person name="Schmutz J."/>
            <person name="Jabbour D."/>
            <person name="Luo H."/>
            <person name="Baker S.E."/>
            <person name="Pisabarro A.G."/>
            <person name="Walton J.D."/>
            <person name="Blanchette R.A."/>
            <person name="Henrissat B."/>
            <person name="Martin F."/>
            <person name="Cullen D."/>
            <person name="Hibbett D.S."/>
            <person name="Grigoriev I.V."/>
        </authorList>
    </citation>
    <scope>NUCLEOTIDE SEQUENCE [LARGE SCALE GENOMIC DNA]</scope>
    <source>
        <strain evidence="12">MUCL 33604</strain>
    </source>
</reference>
<feature type="region of interest" description="Disordered" evidence="8">
    <location>
        <begin position="363"/>
        <end position="445"/>
    </location>
</feature>
<evidence type="ECO:0000256" key="8">
    <source>
        <dbReference type="SAM" id="MobiDB-lite"/>
    </source>
</evidence>
<dbReference type="Gene3D" id="1.20.1420.30">
    <property type="entry name" value="NCX, central ion-binding region"/>
    <property type="match status" value="2"/>
</dbReference>
<feature type="region of interest" description="Disordered" evidence="8">
    <location>
        <begin position="500"/>
        <end position="529"/>
    </location>
</feature>
<dbReference type="GO" id="GO:0000329">
    <property type="term" value="C:fungal-type vacuole membrane"/>
    <property type="evidence" value="ECO:0007669"/>
    <property type="project" value="TreeGrafter"/>
</dbReference>
<proteinExistence type="inferred from homology"/>
<comment type="similarity">
    <text evidence="2">Belongs to the Ca(2+):cation antiporter (CaCA) (TC 2.A.19) family.</text>
</comment>
<feature type="compositionally biased region" description="Basic and acidic residues" evidence="8">
    <location>
        <begin position="394"/>
        <end position="406"/>
    </location>
</feature>
<feature type="compositionally biased region" description="Polar residues" evidence="8">
    <location>
        <begin position="378"/>
        <end position="392"/>
    </location>
</feature>
<evidence type="ECO:0000256" key="1">
    <source>
        <dbReference type="ARBA" id="ARBA00004127"/>
    </source>
</evidence>
<keyword evidence="5 9" id="KW-1133">Transmembrane helix</keyword>
<dbReference type="InterPro" id="IPR004713">
    <property type="entry name" value="CaH_exchang"/>
</dbReference>
<gene>
    <name evidence="11" type="ORF">JAAARDRAFT_210152</name>
</gene>
<evidence type="ECO:0000256" key="7">
    <source>
        <dbReference type="ARBA" id="ARBA00023136"/>
    </source>
</evidence>
<feature type="transmembrane region" description="Helical" evidence="9">
    <location>
        <begin position="133"/>
        <end position="153"/>
    </location>
</feature>
<evidence type="ECO:0000313" key="12">
    <source>
        <dbReference type="Proteomes" id="UP000027265"/>
    </source>
</evidence>
<evidence type="ECO:0000256" key="2">
    <source>
        <dbReference type="ARBA" id="ARBA00008170"/>
    </source>
</evidence>
<feature type="domain" description="Sodium/calcium exchanger membrane region" evidence="10">
    <location>
        <begin position="541"/>
        <end position="680"/>
    </location>
</feature>
<feature type="region of interest" description="Disordered" evidence="8">
    <location>
        <begin position="90"/>
        <end position="117"/>
    </location>
</feature>
<dbReference type="AlphaFoldDB" id="A0A067PE63"/>
<feature type="transmembrane region" description="Helical" evidence="9">
    <location>
        <begin position="302"/>
        <end position="323"/>
    </location>
</feature>
<keyword evidence="4 9" id="KW-0812">Transmembrane</keyword>
<evidence type="ECO:0000259" key="10">
    <source>
        <dbReference type="Pfam" id="PF01699"/>
    </source>
</evidence>
<organism evidence="11 12">
    <name type="scientific">Jaapia argillacea MUCL 33604</name>
    <dbReference type="NCBI Taxonomy" id="933084"/>
    <lineage>
        <taxon>Eukaryota</taxon>
        <taxon>Fungi</taxon>
        <taxon>Dikarya</taxon>
        <taxon>Basidiomycota</taxon>
        <taxon>Agaricomycotina</taxon>
        <taxon>Agaricomycetes</taxon>
        <taxon>Agaricomycetidae</taxon>
        <taxon>Jaapiales</taxon>
        <taxon>Jaapiaceae</taxon>
        <taxon>Jaapia</taxon>
    </lineage>
</organism>
<feature type="compositionally biased region" description="Basic and acidic residues" evidence="8">
    <location>
        <begin position="99"/>
        <end position="108"/>
    </location>
</feature>
<protein>
    <recommendedName>
        <fullName evidence="10">Sodium/calcium exchanger membrane region domain-containing protein</fullName>
    </recommendedName>
</protein>
<dbReference type="GO" id="GO:0012505">
    <property type="term" value="C:endomembrane system"/>
    <property type="evidence" value="ECO:0007669"/>
    <property type="project" value="UniProtKB-SubCell"/>
</dbReference>
<evidence type="ECO:0000256" key="6">
    <source>
        <dbReference type="ARBA" id="ARBA00023065"/>
    </source>
</evidence>
<dbReference type="HOGENOM" id="CLU_008721_4_2_1"/>
<keyword evidence="3" id="KW-0813">Transport</keyword>
<accession>A0A067PE63</accession>
<evidence type="ECO:0000313" key="11">
    <source>
        <dbReference type="EMBL" id="KDQ53203.1"/>
    </source>
</evidence>
<feature type="transmembrane region" description="Helical" evidence="9">
    <location>
        <begin position="573"/>
        <end position="593"/>
    </location>
</feature>
<dbReference type="InterPro" id="IPR044880">
    <property type="entry name" value="NCX_ion-bd_dom_sf"/>
</dbReference>
<dbReference type="GO" id="GO:0006874">
    <property type="term" value="P:intracellular calcium ion homeostasis"/>
    <property type="evidence" value="ECO:0007669"/>
    <property type="project" value="TreeGrafter"/>
</dbReference>
<evidence type="ECO:0000256" key="5">
    <source>
        <dbReference type="ARBA" id="ARBA00022989"/>
    </source>
</evidence>
<dbReference type="OrthoDB" id="1699231at2759"/>
<name>A0A067PE63_9AGAM</name>
<evidence type="ECO:0000256" key="4">
    <source>
        <dbReference type="ARBA" id="ARBA00022692"/>
    </source>
</evidence>
<dbReference type="PANTHER" id="PTHR31503">
    <property type="entry name" value="VACUOLAR CALCIUM ION TRANSPORTER"/>
    <property type="match status" value="1"/>
</dbReference>
<dbReference type="GO" id="GO:0015369">
    <property type="term" value="F:calcium:proton antiporter activity"/>
    <property type="evidence" value="ECO:0007669"/>
    <property type="project" value="TreeGrafter"/>
</dbReference>
<feature type="transmembrane region" description="Helical" evidence="9">
    <location>
        <begin position="262"/>
        <end position="282"/>
    </location>
</feature>
<feature type="transmembrane region" description="Helical" evidence="9">
    <location>
        <begin position="634"/>
        <end position="655"/>
    </location>
</feature>
<keyword evidence="7 9" id="KW-0472">Membrane</keyword>